<dbReference type="InterPro" id="IPR029046">
    <property type="entry name" value="LolA/LolB/LppX"/>
</dbReference>
<evidence type="ECO:0000313" key="1">
    <source>
        <dbReference type="EMBL" id="NEE05873.1"/>
    </source>
</evidence>
<organism evidence="1">
    <name type="scientific">Streptomyces sp. SID7499</name>
    <dbReference type="NCBI Taxonomy" id="2706086"/>
    <lineage>
        <taxon>Bacteria</taxon>
        <taxon>Bacillati</taxon>
        <taxon>Actinomycetota</taxon>
        <taxon>Actinomycetes</taxon>
        <taxon>Kitasatosporales</taxon>
        <taxon>Streptomycetaceae</taxon>
        <taxon>Streptomyces</taxon>
    </lineage>
</organism>
<accession>A0A6G3WKB4</accession>
<sequence length="137" mass="15106">MRKIGTETIDGSRTTRYRGTVTWKGISAARDAVANKAARERHIESLDQFMALRIDDTLTMDLWIDDADRTRQFRMRGDTRATGGGAEGKPLEFIDGDPLDMTVTFLDVNQPVTVEPPPSEDTTDIAALAYKAQSAGD</sequence>
<dbReference type="EMBL" id="JAAGMN010000564">
    <property type="protein sequence ID" value="NEE05873.1"/>
    <property type="molecule type" value="Genomic_DNA"/>
</dbReference>
<gene>
    <name evidence="1" type="ORF">G3M58_05435</name>
</gene>
<dbReference type="Gene3D" id="2.50.20.20">
    <property type="match status" value="1"/>
</dbReference>
<dbReference type="AlphaFoldDB" id="A0A6G3WKB4"/>
<reference evidence="1" key="1">
    <citation type="submission" date="2020-01" db="EMBL/GenBank/DDBJ databases">
        <title>Insect and environment-associated Actinomycetes.</title>
        <authorList>
            <person name="Currrie C."/>
            <person name="Chevrette M."/>
            <person name="Carlson C."/>
            <person name="Stubbendieck R."/>
            <person name="Wendt-Pienkowski E."/>
        </authorList>
    </citation>
    <scope>NUCLEOTIDE SEQUENCE</scope>
    <source>
        <strain evidence="1">SID7499</strain>
    </source>
</reference>
<protein>
    <submittedName>
        <fullName evidence="1">Uncharacterized protein</fullName>
    </submittedName>
</protein>
<comment type="caution">
    <text evidence="1">The sequence shown here is derived from an EMBL/GenBank/DDBJ whole genome shotgun (WGS) entry which is preliminary data.</text>
</comment>
<name>A0A6G3WKB4_9ACTN</name>
<proteinExistence type="predicted"/>
<dbReference type="SUPFAM" id="SSF89392">
    <property type="entry name" value="Prokaryotic lipoproteins and lipoprotein localization factors"/>
    <property type="match status" value="1"/>
</dbReference>